<dbReference type="InterPro" id="IPR050313">
    <property type="entry name" value="Carb_Metab_HTH_regulators"/>
</dbReference>
<dbReference type="InterPro" id="IPR036388">
    <property type="entry name" value="WH-like_DNA-bd_sf"/>
</dbReference>
<keyword evidence="2 5" id="KW-0238">DNA-binding</keyword>
<dbReference type="PROSITE" id="PS51000">
    <property type="entry name" value="HTH_DEOR_2"/>
    <property type="match status" value="1"/>
</dbReference>
<dbReference type="Proteomes" id="UP001174208">
    <property type="component" value="Unassembled WGS sequence"/>
</dbReference>
<dbReference type="SUPFAM" id="SSF100950">
    <property type="entry name" value="NagB/RpiA/CoA transferase-like"/>
    <property type="match status" value="1"/>
</dbReference>
<feature type="domain" description="HTH deoR-type" evidence="4">
    <location>
        <begin position="18"/>
        <end position="73"/>
    </location>
</feature>
<dbReference type="Gene3D" id="3.40.50.1360">
    <property type="match status" value="1"/>
</dbReference>
<dbReference type="InterPro" id="IPR018356">
    <property type="entry name" value="Tscrpt_reg_HTH_DeoR_CS"/>
</dbReference>
<evidence type="ECO:0000256" key="1">
    <source>
        <dbReference type="ARBA" id="ARBA00023015"/>
    </source>
</evidence>
<reference evidence="5" key="1">
    <citation type="submission" date="2023-06" db="EMBL/GenBank/DDBJ databases">
        <title>MT1 and MT2 Draft Genomes of Novel Species.</title>
        <authorList>
            <person name="Venkateswaran K."/>
        </authorList>
    </citation>
    <scope>NUCLEOTIDE SEQUENCE</scope>
    <source>
        <strain evidence="5">F6_8S_P_1B</strain>
    </source>
</reference>
<dbReference type="SMART" id="SM00420">
    <property type="entry name" value="HTH_DEOR"/>
    <property type="match status" value="1"/>
</dbReference>
<evidence type="ECO:0000259" key="4">
    <source>
        <dbReference type="PROSITE" id="PS51000"/>
    </source>
</evidence>
<organism evidence="5 6">
    <name type="scientific">Leifsonia williamsii</name>
    <dbReference type="NCBI Taxonomy" id="3035919"/>
    <lineage>
        <taxon>Bacteria</taxon>
        <taxon>Bacillati</taxon>
        <taxon>Actinomycetota</taxon>
        <taxon>Actinomycetes</taxon>
        <taxon>Micrococcales</taxon>
        <taxon>Microbacteriaceae</taxon>
        <taxon>Leifsonia</taxon>
    </lineage>
</organism>
<dbReference type="PANTHER" id="PTHR30363:SF44">
    <property type="entry name" value="AGA OPERON TRANSCRIPTIONAL REPRESSOR-RELATED"/>
    <property type="match status" value="1"/>
</dbReference>
<dbReference type="InterPro" id="IPR036390">
    <property type="entry name" value="WH_DNA-bd_sf"/>
</dbReference>
<gene>
    <name evidence="5" type="ORF">P5G50_04860</name>
</gene>
<keyword evidence="3" id="KW-0804">Transcription</keyword>
<dbReference type="GO" id="GO:0003677">
    <property type="term" value="F:DNA binding"/>
    <property type="evidence" value="ECO:0007669"/>
    <property type="project" value="UniProtKB-KW"/>
</dbReference>
<dbReference type="Gene3D" id="1.10.10.10">
    <property type="entry name" value="Winged helix-like DNA-binding domain superfamily/Winged helix DNA-binding domain"/>
    <property type="match status" value="1"/>
</dbReference>
<evidence type="ECO:0000256" key="2">
    <source>
        <dbReference type="ARBA" id="ARBA00023125"/>
    </source>
</evidence>
<dbReference type="PRINTS" id="PR00037">
    <property type="entry name" value="HTHLACR"/>
</dbReference>
<dbReference type="EMBL" id="JAROCF010000001">
    <property type="protein sequence ID" value="MDN4613778.1"/>
    <property type="molecule type" value="Genomic_DNA"/>
</dbReference>
<dbReference type="Pfam" id="PF08220">
    <property type="entry name" value="HTH_DeoR"/>
    <property type="match status" value="1"/>
</dbReference>
<proteinExistence type="predicted"/>
<dbReference type="Pfam" id="PF00455">
    <property type="entry name" value="DeoRC"/>
    <property type="match status" value="1"/>
</dbReference>
<dbReference type="SMART" id="SM01134">
    <property type="entry name" value="DeoRC"/>
    <property type="match status" value="1"/>
</dbReference>
<dbReference type="InterPro" id="IPR014036">
    <property type="entry name" value="DeoR-like_C"/>
</dbReference>
<evidence type="ECO:0000256" key="3">
    <source>
        <dbReference type="ARBA" id="ARBA00023163"/>
    </source>
</evidence>
<comment type="caution">
    <text evidence="5">The sequence shown here is derived from an EMBL/GenBank/DDBJ whole genome shotgun (WGS) entry which is preliminary data.</text>
</comment>
<evidence type="ECO:0000313" key="6">
    <source>
        <dbReference type="Proteomes" id="UP001174208"/>
    </source>
</evidence>
<dbReference type="InterPro" id="IPR037171">
    <property type="entry name" value="NagB/RpiA_transferase-like"/>
</dbReference>
<name>A0ABT8K8H8_9MICO</name>
<dbReference type="PROSITE" id="PS00894">
    <property type="entry name" value="HTH_DEOR_1"/>
    <property type="match status" value="1"/>
</dbReference>
<keyword evidence="6" id="KW-1185">Reference proteome</keyword>
<evidence type="ECO:0000313" key="5">
    <source>
        <dbReference type="EMBL" id="MDN4613778.1"/>
    </source>
</evidence>
<sequence>MVATSTEALIARATSGRRSQRLAQLLDLIGERGTVSLTELSETLGISAATVRRDLTTLADQKLILRTHGGASALERGREIPVALRDTRFQEAKRAIAKAMVRRLPPERHVVALSGGTTTASVARALADHEDIAVVTNSLTIANLLSEYAGVRVVMTGGFLRRQSLELVGALAEGTFNAVNVGTAILGADGITAASGVSTHDETEARTNRAMVAKAQRTVVVADGSKVGRVALAQMASIDQVAMLITDSSADPDELAAIAAAGVEIVIADQE</sequence>
<dbReference type="InterPro" id="IPR001034">
    <property type="entry name" value="DeoR_HTH"/>
</dbReference>
<dbReference type="RefSeq" id="WP_301210186.1">
    <property type="nucleotide sequence ID" value="NZ_JAROCF010000001.1"/>
</dbReference>
<keyword evidence="1" id="KW-0805">Transcription regulation</keyword>
<dbReference type="SUPFAM" id="SSF46785">
    <property type="entry name" value="Winged helix' DNA-binding domain"/>
    <property type="match status" value="1"/>
</dbReference>
<protein>
    <submittedName>
        <fullName evidence="5">DeoR/GlpR family DNA-binding transcription regulator</fullName>
    </submittedName>
</protein>
<dbReference type="PANTHER" id="PTHR30363">
    <property type="entry name" value="HTH-TYPE TRANSCRIPTIONAL REGULATOR SRLR-RELATED"/>
    <property type="match status" value="1"/>
</dbReference>
<accession>A0ABT8K8H8</accession>